<organism evidence="6 7">
    <name type="scientific">Streptomyces sp. 900116325</name>
    <dbReference type="NCBI Taxonomy" id="3154295"/>
    <lineage>
        <taxon>Bacteria</taxon>
        <taxon>Bacillati</taxon>
        <taxon>Actinomycetota</taxon>
        <taxon>Actinomycetes</taxon>
        <taxon>Kitasatosporales</taxon>
        <taxon>Streptomycetaceae</taxon>
        <taxon>Streptomyces</taxon>
    </lineage>
</organism>
<dbReference type="PANTHER" id="PTHR43060">
    <property type="entry name" value="3-HYDROXYISOBUTYRATE DEHYDROGENASE-LIKE 1, MITOCHONDRIAL-RELATED"/>
    <property type="match status" value="1"/>
</dbReference>
<comment type="similarity">
    <text evidence="1">Belongs to the HIBADH-related family.</text>
</comment>
<dbReference type="Pfam" id="PF03446">
    <property type="entry name" value="NAD_binding_2"/>
    <property type="match status" value="1"/>
</dbReference>
<keyword evidence="2 6" id="KW-0560">Oxidoreductase</keyword>
<evidence type="ECO:0000313" key="7">
    <source>
        <dbReference type="Proteomes" id="UP001550044"/>
    </source>
</evidence>
<dbReference type="Gene3D" id="1.10.1040.10">
    <property type="entry name" value="N-(1-d-carboxylethyl)-l-norvaline Dehydrogenase, domain 2"/>
    <property type="match status" value="1"/>
</dbReference>
<evidence type="ECO:0000259" key="4">
    <source>
        <dbReference type="Pfam" id="PF03446"/>
    </source>
</evidence>
<comment type="caution">
    <text evidence="6">The sequence shown here is derived from an EMBL/GenBank/DDBJ whole genome shotgun (WGS) entry which is preliminary data.</text>
</comment>
<gene>
    <name evidence="6" type="ORF">ABZV61_40475</name>
</gene>
<dbReference type="PIRSF" id="PIRSF000103">
    <property type="entry name" value="HIBADH"/>
    <property type="match status" value="1"/>
</dbReference>
<evidence type="ECO:0000313" key="6">
    <source>
        <dbReference type="EMBL" id="MET8438842.1"/>
    </source>
</evidence>
<dbReference type="InterPro" id="IPR006115">
    <property type="entry name" value="6PGDH_NADP-bd"/>
</dbReference>
<proteinExistence type="inferred from homology"/>
<dbReference type="SUPFAM" id="SSF48179">
    <property type="entry name" value="6-phosphogluconate dehydrogenase C-terminal domain-like"/>
    <property type="match status" value="1"/>
</dbReference>
<accession>A0ABV2ULW0</accession>
<dbReference type="EC" id="1.1.-.-" evidence="6"/>
<dbReference type="Gene3D" id="3.40.50.720">
    <property type="entry name" value="NAD(P)-binding Rossmann-like Domain"/>
    <property type="match status" value="1"/>
</dbReference>
<name>A0ABV2ULW0_9ACTN</name>
<keyword evidence="7" id="KW-1185">Reference proteome</keyword>
<dbReference type="InterPro" id="IPR015815">
    <property type="entry name" value="HIBADH-related"/>
</dbReference>
<dbReference type="GO" id="GO:0016491">
    <property type="term" value="F:oxidoreductase activity"/>
    <property type="evidence" value="ECO:0007669"/>
    <property type="project" value="UniProtKB-KW"/>
</dbReference>
<dbReference type="InterPro" id="IPR013328">
    <property type="entry name" value="6PGD_dom2"/>
</dbReference>
<feature type="domain" description="3-hydroxyisobutyrate dehydrogenase-like NAD-binding" evidence="5">
    <location>
        <begin position="196"/>
        <end position="281"/>
    </location>
</feature>
<sequence>MGDGERHRPLNGESAVSRFYSNQRRDLEMKVTPPRVGFIGLGDQGGPMAEAIGQHGFELHVWARRPASLSAVEKVPHAVHTTVAELAASADLIGLCLRDDADVWDVLDGQGLLTAVAPGTIIVNHGTGDPAEALRIAAHVKQAGGAYLDAPVSGGSPGARARTLTTFTGGSRDAFEKARPVFDTFSDTVKLMGPVGAGQFTKLFNNALTITNMKNAEDVLGLAAQVGLDIPALVEVVSASSGGSAALHALGGDITPELAEHLHTLMHKDMHHFADAVRAGGGDPSEVLERGLAGAVGLVEAARIVARARQDATAQRGGA</sequence>
<reference evidence="6 7" key="1">
    <citation type="submission" date="2024-06" db="EMBL/GenBank/DDBJ databases">
        <title>The Natural Products Discovery Center: Release of the First 8490 Sequenced Strains for Exploring Actinobacteria Biosynthetic Diversity.</title>
        <authorList>
            <person name="Kalkreuter E."/>
            <person name="Kautsar S.A."/>
            <person name="Yang D."/>
            <person name="Bader C.D."/>
            <person name="Teijaro C.N."/>
            <person name="Fluegel L."/>
            <person name="Davis C.M."/>
            <person name="Simpson J.R."/>
            <person name="Lauterbach L."/>
            <person name="Steele A.D."/>
            <person name="Gui C."/>
            <person name="Meng S."/>
            <person name="Li G."/>
            <person name="Viehrig K."/>
            <person name="Ye F."/>
            <person name="Su P."/>
            <person name="Kiefer A.F."/>
            <person name="Nichols A."/>
            <person name="Cepeda A.J."/>
            <person name="Yan W."/>
            <person name="Fan B."/>
            <person name="Jiang Y."/>
            <person name="Adhikari A."/>
            <person name="Zheng C.-J."/>
            <person name="Schuster L."/>
            <person name="Cowan T.M."/>
            <person name="Smanski M.J."/>
            <person name="Chevrette M.G."/>
            <person name="De Carvalho L.P.S."/>
            <person name="Shen B."/>
        </authorList>
    </citation>
    <scope>NUCLEOTIDE SEQUENCE [LARGE SCALE GENOMIC DNA]</scope>
    <source>
        <strain evidence="6 7">NPDC005137</strain>
    </source>
</reference>
<protein>
    <submittedName>
        <fullName evidence="6">NAD(P)-dependent oxidoreductase</fullName>
        <ecNumber evidence="6">1.1.-.-</ecNumber>
    </submittedName>
</protein>
<dbReference type="InterPro" id="IPR029154">
    <property type="entry name" value="HIBADH-like_NADP-bd"/>
</dbReference>
<feature type="domain" description="6-phosphogluconate dehydrogenase NADP-binding" evidence="4">
    <location>
        <begin position="35"/>
        <end position="193"/>
    </location>
</feature>
<dbReference type="SUPFAM" id="SSF51735">
    <property type="entry name" value="NAD(P)-binding Rossmann-fold domains"/>
    <property type="match status" value="1"/>
</dbReference>
<dbReference type="InterPro" id="IPR036291">
    <property type="entry name" value="NAD(P)-bd_dom_sf"/>
</dbReference>
<evidence type="ECO:0000259" key="5">
    <source>
        <dbReference type="Pfam" id="PF14833"/>
    </source>
</evidence>
<dbReference type="InterPro" id="IPR008927">
    <property type="entry name" value="6-PGluconate_DH-like_C_sf"/>
</dbReference>
<evidence type="ECO:0000256" key="3">
    <source>
        <dbReference type="ARBA" id="ARBA00023027"/>
    </source>
</evidence>
<dbReference type="Pfam" id="PF14833">
    <property type="entry name" value="NAD_binding_11"/>
    <property type="match status" value="1"/>
</dbReference>
<keyword evidence="3" id="KW-0520">NAD</keyword>
<dbReference type="Proteomes" id="UP001550044">
    <property type="component" value="Unassembled WGS sequence"/>
</dbReference>
<evidence type="ECO:0000256" key="2">
    <source>
        <dbReference type="ARBA" id="ARBA00023002"/>
    </source>
</evidence>
<evidence type="ECO:0000256" key="1">
    <source>
        <dbReference type="ARBA" id="ARBA00009080"/>
    </source>
</evidence>
<dbReference type="EMBL" id="JBEXIP010000073">
    <property type="protein sequence ID" value="MET8438842.1"/>
    <property type="molecule type" value="Genomic_DNA"/>
</dbReference>
<dbReference type="PANTHER" id="PTHR43060:SF15">
    <property type="entry name" value="3-HYDROXYISOBUTYRATE DEHYDROGENASE-LIKE 1, MITOCHONDRIAL-RELATED"/>
    <property type="match status" value="1"/>
</dbReference>
<dbReference type="RefSeq" id="WP_356713264.1">
    <property type="nucleotide sequence ID" value="NZ_JBEXIP010000073.1"/>
</dbReference>